<proteinExistence type="predicted"/>
<evidence type="ECO:0000313" key="2">
    <source>
        <dbReference type="Proteomes" id="UP001164705"/>
    </source>
</evidence>
<dbReference type="SUPFAM" id="SSF51735">
    <property type="entry name" value="NAD(P)-binding Rossmann-fold domains"/>
    <property type="match status" value="1"/>
</dbReference>
<dbReference type="AlphaFoldDB" id="A0A9E8MT87"/>
<dbReference type="InterPro" id="IPR036291">
    <property type="entry name" value="NAD(P)-bd_dom_sf"/>
</dbReference>
<evidence type="ECO:0000313" key="1">
    <source>
        <dbReference type="EMBL" id="WAC01057.1"/>
    </source>
</evidence>
<name>A0A9E8MT87_9FLAO</name>
<keyword evidence="2" id="KW-1185">Reference proteome</keyword>
<sequence length="195" mass="22081">MIKKADIKDGDNVLVTSVTSNTSLIILNFLRDRNCTIYGLSYSGEDKDKVKELFPFIHTIYNFKDNNLPKDLLFNAVLDPFADTHIVALQPNLNFEARYVTCGMFNQSSRKIKSKASYTNLPLFIGTLISKNIQIKANCLGTTEDLEKGLKLLSENVNSSIPIDSFYNKDEDINLFLDKSFLKTKKTGKVSFLYN</sequence>
<dbReference type="Gene3D" id="3.40.50.720">
    <property type="entry name" value="NAD(P)-binding Rossmann-like Domain"/>
    <property type="match status" value="1"/>
</dbReference>
<protein>
    <submittedName>
        <fullName evidence="1">Uncharacterized protein</fullName>
    </submittedName>
</protein>
<accession>A0A9E8MT87</accession>
<dbReference type="RefSeq" id="WP_267675609.1">
    <property type="nucleotide sequence ID" value="NZ_CP113088.1"/>
</dbReference>
<dbReference type="KEGG" id="lnu:N7U66_12815"/>
<gene>
    <name evidence="1" type="ORF">N7U66_12815</name>
</gene>
<organism evidence="1 2">
    <name type="scientific">Lacinutrix neustonica</name>
    <dbReference type="NCBI Taxonomy" id="2980107"/>
    <lineage>
        <taxon>Bacteria</taxon>
        <taxon>Pseudomonadati</taxon>
        <taxon>Bacteroidota</taxon>
        <taxon>Flavobacteriia</taxon>
        <taxon>Flavobacteriales</taxon>
        <taxon>Flavobacteriaceae</taxon>
        <taxon>Lacinutrix</taxon>
    </lineage>
</organism>
<reference evidence="1" key="1">
    <citation type="submission" date="2022-11" db="EMBL/GenBank/DDBJ databases">
        <title>Lacinutrix neustonica HL-RS19T sp. nov., isolated from the surface microlayer sample of brackish Lake Shihwa.</title>
        <authorList>
            <person name="Choi J.Y."/>
            <person name="Hwang C.Y."/>
        </authorList>
    </citation>
    <scope>NUCLEOTIDE SEQUENCE</scope>
    <source>
        <strain evidence="1">HL-RS19</strain>
    </source>
</reference>
<dbReference type="Proteomes" id="UP001164705">
    <property type="component" value="Chromosome"/>
</dbReference>
<dbReference type="EMBL" id="CP113088">
    <property type="protein sequence ID" value="WAC01057.1"/>
    <property type="molecule type" value="Genomic_DNA"/>
</dbReference>